<dbReference type="Proteomes" id="UP000635983">
    <property type="component" value="Unassembled WGS sequence"/>
</dbReference>
<evidence type="ECO:0000313" key="1">
    <source>
        <dbReference type="EMBL" id="GGK01174.1"/>
    </source>
</evidence>
<dbReference type="RefSeq" id="WP_188983933.1">
    <property type="nucleotide sequence ID" value="NZ_BMPO01000006.1"/>
</dbReference>
<comment type="caution">
    <text evidence="1">The sequence shown here is derived from an EMBL/GenBank/DDBJ whole genome shotgun (WGS) entry which is preliminary data.</text>
</comment>
<dbReference type="AlphaFoldDB" id="A0A917PYI4"/>
<reference evidence="1" key="1">
    <citation type="journal article" date="2014" name="Int. J. Syst. Evol. Microbiol.">
        <title>Complete genome sequence of Corynebacterium casei LMG S-19264T (=DSM 44701T), isolated from a smear-ripened cheese.</title>
        <authorList>
            <consortium name="US DOE Joint Genome Institute (JGI-PGF)"/>
            <person name="Walter F."/>
            <person name="Albersmeier A."/>
            <person name="Kalinowski J."/>
            <person name="Ruckert C."/>
        </authorList>
    </citation>
    <scope>NUCLEOTIDE SEQUENCE</scope>
    <source>
        <strain evidence="1">JCM 30078</strain>
    </source>
</reference>
<accession>A0A917PYI4</accession>
<dbReference type="EMBL" id="BMPO01000006">
    <property type="protein sequence ID" value="GGK01174.1"/>
    <property type="molecule type" value="Genomic_DNA"/>
</dbReference>
<organism evidence="1 2">
    <name type="scientific">Pseudomonas matsuisoli</name>
    <dbReference type="NCBI Taxonomy" id="1515666"/>
    <lineage>
        <taxon>Bacteria</taxon>
        <taxon>Pseudomonadati</taxon>
        <taxon>Pseudomonadota</taxon>
        <taxon>Gammaproteobacteria</taxon>
        <taxon>Pseudomonadales</taxon>
        <taxon>Pseudomonadaceae</taxon>
        <taxon>Pseudomonas</taxon>
    </lineage>
</organism>
<proteinExistence type="predicted"/>
<reference evidence="1" key="2">
    <citation type="submission" date="2020-09" db="EMBL/GenBank/DDBJ databases">
        <authorList>
            <person name="Sun Q."/>
            <person name="Ohkuma M."/>
        </authorList>
    </citation>
    <scope>NUCLEOTIDE SEQUENCE</scope>
    <source>
        <strain evidence="1">JCM 30078</strain>
    </source>
</reference>
<protein>
    <submittedName>
        <fullName evidence="1">Uncharacterized protein</fullName>
    </submittedName>
</protein>
<evidence type="ECO:0000313" key="2">
    <source>
        <dbReference type="Proteomes" id="UP000635983"/>
    </source>
</evidence>
<sequence length="321" mass="36030">MEVIRDEGNQPSPPKEAPLMSIGTFRVACRGFGEHEQRLLQQQLKMLRGRTEMEWHYVGDDRTAELTLLRDENQPASSVVAVFKDGRFTMRHSVEWPLRIFGLYDLLTDCERDLAQHTPATVPALSIRLSKIVSATYYDHEGLSFVILPHEDSLYCDIDDFETLVERMAALPEELTAAPLNSAPGKQTLQHAYSLKRIIWALCLAEPAPIDQLEGAEATEYRIAAWPDYGEWKSSPALLRLAALYSRQYATVAEGVEFARTSTEDVVAFLNACERCALGVSARNGRPKPAIPARPTEKNQEGLLLRLRKRLGMAFGKSNQT</sequence>
<gene>
    <name evidence="1" type="ORF">GCM10009304_28710</name>
</gene>
<keyword evidence="2" id="KW-1185">Reference proteome</keyword>
<name>A0A917PYI4_9PSED</name>